<sequence length="588" mass="65006">MLYAILPIVIGASYLLRAKWRAEARAAEFKALNPGVPVKIIFSDIILLNLLASLKVLPKAWFLKITGVEKGWESEADSPLYKNNPHGVIVFASPSKLSVTIADPEYSKEITTRNKDFPKPIEIYGVLDIFGKNVVTLEKEEWRRHRKVVAPRFGEKNNALVHVQTARIAKNMFEAWERNFQVPSSSSSSSSDSKPSYLVDVSADMMKLALHVISAAGFGKYIDWDADEGYEGKKAAIPAGHRLSFVDALQTSVENINLKLVVPKWAYNLPIKKLEETQVAFEEFGAYLTDLIRAADATKEDQKDNLLSSLVEATRAGNEGQGLSESEVLGNVFIFMFAGHETTAGTLAYALALLAFYPEKQQRLHEEIDRVLGGKHPAYKQQAELTYTLAIMNEVLRVYPPVVGIPKSTNAQTQNQSLYSTVSGKLTIPPNTYISVHAMALHHNAKAWGPDPLVFRPERWLKEGAESNPHSRSGTPLPQDLNGASVDGGLVADPNTLRKPAPGSFVPFSEGARGCIGKRFAQVEFVAALAMIAQRYEWTTTPGAKIEEVLRSRSTVTLRPYEHTKLIFRRRDNLSAETLAPPVLVTAN</sequence>
<name>A0AAD5S9A0_9FUNG</name>
<keyword evidence="3 5" id="KW-0479">Metal-binding</keyword>
<dbReference type="GO" id="GO:0016705">
    <property type="term" value="F:oxidoreductase activity, acting on paired donors, with incorporation or reduction of molecular oxygen"/>
    <property type="evidence" value="ECO:0007669"/>
    <property type="project" value="InterPro"/>
</dbReference>
<keyword evidence="4 5" id="KW-0408">Iron</keyword>
<dbReference type="PRINTS" id="PR00385">
    <property type="entry name" value="P450"/>
</dbReference>
<keyword evidence="6" id="KW-0503">Monooxygenase</keyword>
<dbReference type="EMBL" id="JADGJD010000763">
    <property type="protein sequence ID" value="KAJ3048626.1"/>
    <property type="molecule type" value="Genomic_DNA"/>
</dbReference>
<proteinExistence type="inferred from homology"/>
<dbReference type="InterPro" id="IPR017972">
    <property type="entry name" value="Cyt_P450_CS"/>
</dbReference>
<accession>A0AAD5S9A0</accession>
<dbReference type="InterPro" id="IPR036396">
    <property type="entry name" value="Cyt_P450_sf"/>
</dbReference>
<evidence type="ECO:0000256" key="1">
    <source>
        <dbReference type="ARBA" id="ARBA00001971"/>
    </source>
</evidence>
<dbReference type="Pfam" id="PF00067">
    <property type="entry name" value="p450"/>
    <property type="match status" value="1"/>
</dbReference>
<evidence type="ECO:0000256" key="7">
    <source>
        <dbReference type="SAM" id="MobiDB-lite"/>
    </source>
</evidence>
<keyword evidence="9" id="KW-1185">Reference proteome</keyword>
<evidence type="ECO:0000313" key="8">
    <source>
        <dbReference type="EMBL" id="KAJ3048626.1"/>
    </source>
</evidence>
<dbReference type="Proteomes" id="UP001212841">
    <property type="component" value="Unassembled WGS sequence"/>
</dbReference>
<evidence type="ECO:0000256" key="3">
    <source>
        <dbReference type="ARBA" id="ARBA00022723"/>
    </source>
</evidence>
<feature type="binding site" description="axial binding residue" evidence="5">
    <location>
        <position position="515"/>
    </location>
    <ligand>
        <name>heme</name>
        <dbReference type="ChEBI" id="CHEBI:30413"/>
    </ligand>
    <ligandPart>
        <name>Fe</name>
        <dbReference type="ChEBI" id="CHEBI:18248"/>
    </ligandPart>
</feature>
<evidence type="ECO:0000313" key="9">
    <source>
        <dbReference type="Proteomes" id="UP001212841"/>
    </source>
</evidence>
<protein>
    <recommendedName>
        <fullName evidence="10">Cytochrome P450</fullName>
    </recommendedName>
</protein>
<dbReference type="InterPro" id="IPR001128">
    <property type="entry name" value="Cyt_P450"/>
</dbReference>
<dbReference type="InterPro" id="IPR002401">
    <property type="entry name" value="Cyt_P450_E_grp-I"/>
</dbReference>
<keyword evidence="6" id="KW-0560">Oxidoreductase</keyword>
<keyword evidence="5 6" id="KW-0349">Heme</keyword>
<gene>
    <name evidence="8" type="ORF">HK097_010371</name>
</gene>
<comment type="similarity">
    <text evidence="2 6">Belongs to the cytochrome P450 family.</text>
</comment>
<evidence type="ECO:0008006" key="10">
    <source>
        <dbReference type="Google" id="ProtNLM"/>
    </source>
</evidence>
<dbReference type="PANTHER" id="PTHR24305:SF166">
    <property type="entry name" value="CYTOCHROME P450 12A4, MITOCHONDRIAL-RELATED"/>
    <property type="match status" value="1"/>
</dbReference>
<dbReference type="CDD" id="cd11070">
    <property type="entry name" value="CYP56-like"/>
    <property type="match status" value="1"/>
</dbReference>
<dbReference type="GO" id="GO:0020037">
    <property type="term" value="F:heme binding"/>
    <property type="evidence" value="ECO:0007669"/>
    <property type="project" value="InterPro"/>
</dbReference>
<evidence type="ECO:0000256" key="2">
    <source>
        <dbReference type="ARBA" id="ARBA00010617"/>
    </source>
</evidence>
<dbReference type="PROSITE" id="PS00086">
    <property type="entry name" value="CYTOCHROME_P450"/>
    <property type="match status" value="1"/>
</dbReference>
<organism evidence="8 9">
    <name type="scientific">Rhizophlyctis rosea</name>
    <dbReference type="NCBI Taxonomy" id="64517"/>
    <lineage>
        <taxon>Eukaryota</taxon>
        <taxon>Fungi</taxon>
        <taxon>Fungi incertae sedis</taxon>
        <taxon>Chytridiomycota</taxon>
        <taxon>Chytridiomycota incertae sedis</taxon>
        <taxon>Chytridiomycetes</taxon>
        <taxon>Rhizophlyctidales</taxon>
        <taxon>Rhizophlyctidaceae</taxon>
        <taxon>Rhizophlyctis</taxon>
    </lineage>
</organism>
<dbReference type="PANTHER" id="PTHR24305">
    <property type="entry name" value="CYTOCHROME P450"/>
    <property type="match status" value="1"/>
</dbReference>
<dbReference type="GO" id="GO:0005506">
    <property type="term" value="F:iron ion binding"/>
    <property type="evidence" value="ECO:0007669"/>
    <property type="project" value="InterPro"/>
</dbReference>
<dbReference type="AlphaFoldDB" id="A0AAD5S9A0"/>
<evidence type="ECO:0000256" key="5">
    <source>
        <dbReference type="PIRSR" id="PIRSR602401-1"/>
    </source>
</evidence>
<dbReference type="PRINTS" id="PR00463">
    <property type="entry name" value="EP450I"/>
</dbReference>
<evidence type="ECO:0000256" key="6">
    <source>
        <dbReference type="RuleBase" id="RU000461"/>
    </source>
</evidence>
<dbReference type="InterPro" id="IPR050121">
    <property type="entry name" value="Cytochrome_P450_monoxygenase"/>
</dbReference>
<reference evidence="8" key="1">
    <citation type="submission" date="2020-05" db="EMBL/GenBank/DDBJ databases">
        <title>Phylogenomic resolution of chytrid fungi.</title>
        <authorList>
            <person name="Stajich J.E."/>
            <person name="Amses K."/>
            <person name="Simmons R."/>
            <person name="Seto K."/>
            <person name="Myers J."/>
            <person name="Bonds A."/>
            <person name="Quandt C.A."/>
            <person name="Barry K."/>
            <person name="Liu P."/>
            <person name="Grigoriev I."/>
            <person name="Longcore J.E."/>
            <person name="James T.Y."/>
        </authorList>
    </citation>
    <scope>NUCLEOTIDE SEQUENCE</scope>
    <source>
        <strain evidence="8">JEL0318</strain>
    </source>
</reference>
<dbReference type="Gene3D" id="1.10.630.10">
    <property type="entry name" value="Cytochrome P450"/>
    <property type="match status" value="1"/>
</dbReference>
<evidence type="ECO:0000256" key="4">
    <source>
        <dbReference type="ARBA" id="ARBA00023004"/>
    </source>
</evidence>
<dbReference type="SUPFAM" id="SSF48264">
    <property type="entry name" value="Cytochrome P450"/>
    <property type="match status" value="1"/>
</dbReference>
<comment type="caution">
    <text evidence="8">The sequence shown here is derived from an EMBL/GenBank/DDBJ whole genome shotgun (WGS) entry which is preliminary data.</text>
</comment>
<dbReference type="GO" id="GO:0004497">
    <property type="term" value="F:monooxygenase activity"/>
    <property type="evidence" value="ECO:0007669"/>
    <property type="project" value="UniProtKB-KW"/>
</dbReference>
<feature type="region of interest" description="Disordered" evidence="7">
    <location>
        <begin position="464"/>
        <end position="498"/>
    </location>
</feature>
<comment type="cofactor">
    <cofactor evidence="1 5">
        <name>heme</name>
        <dbReference type="ChEBI" id="CHEBI:30413"/>
    </cofactor>
</comment>